<dbReference type="EMBL" id="FNGP01000001">
    <property type="protein sequence ID" value="SDL21085.1"/>
    <property type="molecule type" value="Genomic_DNA"/>
</dbReference>
<name>A0A1G9I7Q3_9ACTN</name>
<keyword evidence="3" id="KW-1185">Reference proteome</keyword>
<evidence type="ECO:0000313" key="3">
    <source>
        <dbReference type="Proteomes" id="UP000199475"/>
    </source>
</evidence>
<dbReference type="SUPFAM" id="SSF109854">
    <property type="entry name" value="DinB/YfiT-like putative metalloenzymes"/>
    <property type="match status" value="1"/>
</dbReference>
<dbReference type="InterPro" id="IPR024344">
    <property type="entry name" value="MDMPI_metal-binding"/>
</dbReference>
<accession>A0A1G9I7Q3</accession>
<dbReference type="Pfam" id="PF11716">
    <property type="entry name" value="MDMPI_N"/>
    <property type="match status" value="1"/>
</dbReference>
<proteinExistence type="predicted"/>
<dbReference type="STRING" id="686624.SAMN04488242_0768"/>
<protein>
    <submittedName>
        <fullName evidence="2">TIGR03086 family protein</fullName>
    </submittedName>
</protein>
<dbReference type="OrthoDB" id="5185819at2"/>
<organism evidence="2 3">
    <name type="scientific">Tessaracoccus oleiagri</name>
    <dbReference type="NCBI Taxonomy" id="686624"/>
    <lineage>
        <taxon>Bacteria</taxon>
        <taxon>Bacillati</taxon>
        <taxon>Actinomycetota</taxon>
        <taxon>Actinomycetes</taxon>
        <taxon>Propionibacteriales</taxon>
        <taxon>Propionibacteriaceae</taxon>
        <taxon>Tessaracoccus</taxon>
    </lineage>
</organism>
<feature type="domain" description="Mycothiol-dependent maleylpyruvate isomerase metal-binding" evidence="1">
    <location>
        <begin position="9"/>
        <end position="46"/>
    </location>
</feature>
<gene>
    <name evidence="2" type="ORF">SAMN04488242_0768</name>
</gene>
<dbReference type="InterPro" id="IPR034660">
    <property type="entry name" value="DinB/YfiT-like"/>
</dbReference>
<dbReference type="Gene3D" id="1.20.120.450">
    <property type="entry name" value="dinb family like domain"/>
    <property type="match status" value="1"/>
</dbReference>
<dbReference type="AlphaFoldDB" id="A0A1G9I7Q3"/>
<dbReference type="Proteomes" id="UP000199475">
    <property type="component" value="Unassembled WGS sequence"/>
</dbReference>
<sequence length="186" mass="20256">MNAIAAQHAALSARFAELAAGVTDWDAPTPVREWTARDVVNHLVTWLPGMMKGYGVDLPAVDTTGDPNRTWAAHAANVQALVDDEEELARPIETDQGEKTVGQAIESFYLPDIFMHQYDIAKASGQPVGWNEEILAGIVEGMTPQADFLHASGQFGTPKVLDESHSLEDRLAALIGRDPEWTPPTR</sequence>
<evidence type="ECO:0000259" key="1">
    <source>
        <dbReference type="Pfam" id="PF11716"/>
    </source>
</evidence>
<dbReference type="GO" id="GO:0046872">
    <property type="term" value="F:metal ion binding"/>
    <property type="evidence" value="ECO:0007669"/>
    <property type="project" value="InterPro"/>
</dbReference>
<dbReference type="RefSeq" id="WP_093249019.1">
    <property type="nucleotide sequence ID" value="NZ_FNGP01000001.1"/>
</dbReference>
<evidence type="ECO:0000313" key="2">
    <source>
        <dbReference type="EMBL" id="SDL21085.1"/>
    </source>
</evidence>
<reference evidence="2 3" key="1">
    <citation type="submission" date="2016-10" db="EMBL/GenBank/DDBJ databases">
        <authorList>
            <person name="de Groot N.N."/>
        </authorList>
    </citation>
    <scope>NUCLEOTIDE SEQUENCE [LARGE SCALE GENOMIC DNA]</scope>
    <source>
        <strain evidence="2 3">CGMCC 1.9159</strain>
    </source>
</reference>